<evidence type="ECO:0000313" key="3">
    <source>
        <dbReference type="Proteomes" id="UP000319732"/>
    </source>
</evidence>
<feature type="chain" id="PRO_5022002875" evidence="1">
    <location>
        <begin position="23"/>
        <end position="315"/>
    </location>
</feature>
<evidence type="ECO:0000313" key="2">
    <source>
        <dbReference type="EMBL" id="TQV86770.1"/>
    </source>
</evidence>
<feature type="signal peptide" evidence="1">
    <location>
        <begin position="1"/>
        <end position="22"/>
    </location>
</feature>
<evidence type="ECO:0000256" key="1">
    <source>
        <dbReference type="SAM" id="SignalP"/>
    </source>
</evidence>
<keyword evidence="3" id="KW-1185">Reference proteome</keyword>
<name>A0A545UBC8_9GAMM</name>
<reference evidence="2 3" key="1">
    <citation type="submission" date="2019-06" db="EMBL/GenBank/DDBJ databases">
        <title>Whole genome sequence for Cellvibrionaceae sp. R142.</title>
        <authorList>
            <person name="Wang G."/>
        </authorList>
    </citation>
    <scope>NUCLEOTIDE SEQUENCE [LARGE SCALE GENOMIC DNA]</scope>
    <source>
        <strain evidence="2 3">R142</strain>
    </source>
</reference>
<protein>
    <submittedName>
        <fullName evidence="2">Uncharacterized protein</fullName>
    </submittedName>
</protein>
<dbReference type="OrthoDB" id="6316237at2"/>
<comment type="caution">
    <text evidence="2">The sequence shown here is derived from an EMBL/GenBank/DDBJ whole genome shotgun (WGS) entry which is preliminary data.</text>
</comment>
<keyword evidence="1" id="KW-0732">Signal</keyword>
<gene>
    <name evidence="2" type="ORF">FKG94_00025</name>
</gene>
<dbReference type="Proteomes" id="UP000319732">
    <property type="component" value="Unassembled WGS sequence"/>
</dbReference>
<dbReference type="AlphaFoldDB" id="A0A545UBC8"/>
<proteinExistence type="predicted"/>
<accession>A0A545UBC8</accession>
<sequence>MCKSTKVAILLFLIALANIAQADSYQVVDYVRYSGTVSYSNAGRFFSYTDVSNDYASIVNRAADVQAMEGELRAQLRAAIQEEINGKLSLRNYNFRINGPITLALYGEQDGTISVRFGGFTVYASARLRKNILAEAEVSFSSTPIWLNGSYDISSGAIYNVYADPSLRVDVHVDVDSILDLIPLFNAIVTNKLEDSLEAEAEAAIYERINALSGYETVVFGLDTEIPDNVYVFEGRDLGREVKDGLLDIVSGESLTITLEETPVYYVGLYGPLFYDVDTVTINISEHLEFSFTEQPFFRWRTDCPINRPCELPDH</sequence>
<dbReference type="RefSeq" id="WP_142902137.1">
    <property type="nucleotide sequence ID" value="NZ_ML660087.1"/>
</dbReference>
<dbReference type="EMBL" id="VHSG01000001">
    <property type="protein sequence ID" value="TQV86770.1"/>
    <property type="molecule type" value="Genomic_DNA"/>
</dbReference>
<organism evidence="2 3">
    <name type="scientific">Exilibacterium tricleocarpae</name>
    <dbReference type="NCBI Taxonomy" id="2591008"/>
    <lineage>
        <taxon>Bacteria</taxon>
        <taxon>Pseudomonadati</taxon>
        <taxon>Pseudomonadota</taxon>
        <taxon>Gammaproteobacteria</taxon>
        <taxon>Cellvibrionales</taxon>
        <taxon>Cellvibrionaceae</taxon>
        <taxon>Exilibacterium</taxon>
    </lineage>
</organism>